<evidence type="ECO:0000256" key="5">
    <source>
        <dbReference type="ARBA" id="ARBA00023163"/>
    </source>
</evidence>
<dbReference type="InterPro" id="IPR001867">
    <property type="entry name" value="OmpR/PhoB-type_DNA-bd"/>
</dbReference>
<comment type="caution">
    <text evidence="10">The sequence shown here is derived from an EMBL/GenBank/DDBJ whole genome shotgun (WGS) entry which is preliminary data.</text>
</comment>
<feature type="domain" description="OmpR/PhoB-type" evidence="9">
    <location>
        <begin position="130"/>
        <end position="228"/>
    </location>
</feature>
<evidence type="ECO:0000256" key="1">
    <source>
        <dbReference type="ARBA" id="ARBA00022553"/>
    </source>
</evidence>
<sequence>MSARLLVVEDDHRLRSVLKRGLEAEGYQVEVANNGAQALEIAGARSFALIVLDRMMPGLDGVEVCRELRARGCASLVLMLTARDTLQDKIDGLKGGADDYLTKPFALGEALARIEALLRRPLAVPRPGGDGMLQVGDLRLDPSARVAIRGKRRIPLTPREYALLEHLMKSPGAVVGREELLSEVWKLSFDPGTKVLEVHIRFLRRKVDDGEKRPLIRTVRGFGYTISADDH</sequence>
<dbReference type="Proteomes" id="UP000289708">
    <property type="component" value="Unassembled WGS sequence"/>
</dbReference>
<keyword evidence="5" id="KW-0804">Transcription</keyword>
<dbReference type="PANTHER" id="PTHR48111:SF1">
    <property type="entry name" value="TWO-COMPONENT RESPONSE REGULATOR ORR33"/>
    <property type="match status" value="1"/>
</dbReference>
<dbReference type="GO" id="GO:0000156">
    <property type="term" value="F:phosphorelay response regulator activity"/>
    <property type="evidence" value="ECO:0007669"/>
    <property type="project" value="TreeGrafter"/>
</dbReference>
<gene>
    <name evidence="10" type="ORF">EK403_09095</name>
</gene>
<keyword evidence="3" id="KW-0805">Transcription regulation</keyword>
<dbReference type="PROSITE" id="PS51755">
    <property type="entry name" value="OMPR_PHOB"/>
    <property type="match status" value="1"/>
</dbReference>
<reference evidence="10 11" key="1">
    <citation type="submission" date="2018-12" db="EMBL/GenBank/DDBJ databases">
        <title>bacterium Hansschlegelia zhihuaiae S113.</title>
        <authorList>
            <person name="He J."/>
        </authorList>
    </citation>
    <scope>NUCLEOTIDE SEQUENCE [LARGE SCALE GENOMIC DNA]</scope>
    <source>
        <strain evidence="10 11">S 113</strain>
    </source>
</reference>
<evidence type="ECO:0000256" key="4">
    <source>
        <dbReference type="ARBA" id="ARBA00023125"/>
    </source>
</evidence>
<dbReference type="Pfam" id="PF00072">
    <property type="entry name" value="Response_reg"/>
    <property type="match status" value="1"/>
</dbReference>
<dbReference type="GO" id="GO:0032993">
    <property type="term" value="C:protein-DNA complex"/>
    <property type="evidence" value="ECO:0007669"/>
    <property type="project" value="TreeGrafter"/>
</dbReference>
<evidence type="ECO:0000256" key="3">
    <source>
        <dbReference type="ARBA" id="ARBA00023015"/>
    </source>
</evidence>
<dbReference type="InterPro" id="IPR011006">
    <property type="entry name" value="CheY-like_superfamily"/>
</dbReference>
<dbReference type="SMART" id="SM00862">
    <property type="entry name" value="Trans_reg_C"/>
    <property type="match status" value="1"/>
</dbReference>
<dbReference type="RefSeq" id="WP_128777177.1">
    <property type="nucleotide sequence ID" value="NZ_RYFI01000007.1"/>
</dbReference>
<dbReference type="AlphaFoldDB" id="A0A4Q0MJ61"/>
<dbReference type="InterPro" id="IPR039420">
    <property type="entry name" value="WalR-like"/>
</dbReference>
<dbReference type="GO" id="GO:0005829">
    <property type="term" value="C:cytosol"/>
    <property type="evidence" value="ECO:0007669"/>
    <property type="project" value="TreeGrafter"/>
</dbReference>
<evidence type="ECO:0000313" key="10">
    <source>
        <dbReference type="EMBL" id="RXF73731.1"/>
    </source>
</evidence>
<evidence type="ECO:0000256" key="6">
    <source>
        <dbReference type="PROSITE-ProRule" id="PRU00169"/>
    </source>
</evidence>
<feature type="DNA-binding region" description="OmpR/PhoB-type" evidence="7">
    <location>
        <begin position="130"/>
        <end position="228"/>
    </location>
</feature>
<protein>
    <submittedName>
        <fullName evidence="10">Response regulator transcription factor</fullName>
    </submittedName>
</protein>
<dbReference type="SUPFAM" id="SSF52172">
    <property type="entry name" value="CheY-like"/>
    <property type="match status" value="1"/>
</dbReference>
<proteinExistence type="predicted"/>
<evidence type="ECO:0000313" key="11">
    <source>
        <dbReference type="Proteomes" id="UP000289708"/>
    </source>
</evidence>
<keyword evidence="4 7" id="KW-0238">DNA-binding</keyword>
<dbReference type="PANTHER" id="PTHR48111">
    <property type="entry name" value="REGULATOR OF RPOS"/>
    <property type="match status" value="1"/>
</dbReference>
<dbReference type="InterPro" id="IPR001789">
    <property type="entry name" value="Sig_transdc_resp-reg_receiver"/>
</dbReference>
<dbReference type="SMART" id="SM00448">
    <property type="entry name" value="REC"/>
    <property type="match status" value="1"/>
</dbReference>
<feature type="modified residue" description="4-aspartylphosphate" evidence="6">
    <location>
        <position position="53"/>
    </location>
</feature>
<dbReference type="Gene3D" id="1.10.10.10">
    <property type="entry name" value="Winged helix-like DNA-binding domain superfamily/Winged helix DNA-binding domain"/>
    <property type="match status" value="1"/>
</dbReference>
<dbReference type="CDD" id="cd00383">
    <property type="entry name" value="trans_reg_C"/>
    <property type="match status" value="1"/>
</dbReference>
<keyword evidence="11" id="KW-1185">Reference proteome</keyword>
<dbReference type="CDD" id="cd17574">
    <property type="entry name" value="REC_OmpR"/>
    <property type="match status" value="1"/>
</dbReference>
<keyword evidence="2" id="KW-0902">Two-component regulatory system</keyword>
<dbReference type="PROSITE" id="PS50110">
    <property type="entry name" value="RESPONSE_REGULATORY"/>
    <property type="match status" value="1"/>
</dbReference>
<name>A0A4Q0MJ61_9HYPH</name>
<organism evidence="10 11">
    <name type="scientific">Hansschlegelia zhihuaiae</name>
    <dbReference type="NCBI Taxonomy" id="405005"/>
    <lineage>
        <taxon>Bacteria</taxon>
        <taxon>Pseudomonadati</taxon>
        <taxon>Pseudomonadota</taxon>
        <taxon>Alphaproteobacteria</taxon>
        <taxon>Hyphomicrobiales</taxon>
        <taxon>Methylopilaceae</taxon>
        <taxon>Hansschlegelia</taxon>
    </lineage>
</organism>
<dbReference type="FunFam" id="3.40.50.2300:FF:000001">
    <property type="entry name" value="DNA-binding response regulator PhoB"/>
    <property type="match status" value="1"/>
</dbReference>
<dbReference type="GO" id="GO:0006355">
    <property type="term" value="P:regulation of DNA-templated transcription"/>
    <property type="evidence" value="ECO:0007669"/>
    <property type="project" value="InterPro"/>
</dbReference>
<dbReference type="Pfam" id="PF00486">
    <property type="entry name" value="Trans_reg_C"/>
    <property type="match status" value="1"/>
</dbReference>
<evidence type="ECO:0000256" key="2">
    <source>
        <dbReference type="ARBA" id="ARBA00023012"/>
    </source>
</evidence>
<dbReference type="Gene3D" id="6.10.250.690">
    <property type="match status" value="1"/>
</dbReference>
<keyword evidence="1 6" id="KW-0597">Phosphoprotein</keyword>
<dbReference type="OrthoDB" id="9802426at2"/>
<dbReference type="FunFam" id="1.10.10.10:FF:000005">
    <property type="entry name" value="Two-component system response regulator"/>
    <property type="match status" value="1"/>
</dbReference>
<dbReference type="EMBL" id="RYFI01000007">
    <property type="protein sequence ID" value="RXF73731.1"/>
    <property type="molecule type" value="Genomic_DNA"/>
</dbReference>
<evidence type="ECO:0000259" key="8">
    <source>
        <dbReference type="PROSITE" id="PS50110"/>
    </source>
</evidence>
<evidence type="ECO:0000256" key="7">
    <source>
        <dbReference type="PROSITE-ProRule" id="PRU01091"/>
    </source>
</evidence>
<accession>A0A4Q0MJ61</accession>
<dbReference type="GO" id="GO:0000976">
    <property type="term" value="F:transcription cis-regulatory region binding"/>
    <property type="evidence" value="ECO:0007669"/>
    <property type="project" value="TreeGrafter"/>
</dbReference>
<feature type="domain" description="Response regulatory" evidence="8">
    <location>
        <begin position="4"/>
        <end position="118"/>
    </location>
</feature>
<evidence type="ECO:0000259" key="9">
    <source>
        <dbReference type="PROSITE" id="PS51755"/>
    </source>
</evidence>
<dbReference type="Gene3D" id="3.40.50.2300">
    <property type="match status" value="1"/>
</dbReference>
<dbReference type="InterPro" id="IPR036388">
    <property type="entry name" value="WH-like_DNA-bd_sf"/>
</dbReference>